<organism evidence="2 3">
    <name type="scientific">Dyella ginsengisoli</name>
    <dbReference type="NCBI Taxonomy" id="363848"/>
    <lineage>
        <taxon>Bacteria</taxon>
        <taxon>Pseudomonadati</taxon>
        <taxon>Pseudomonadota</taxon>
        <taxon>Gammaproteobacteria</taxon>
        <taxon>Lysobacterales</taxon>
        <taxon>Rhodanobacteraceae</taxon>
        <taxon>Dyella</taxon>
    </lineage>
</organism>
<evidence type="ECO:0000313" key="3">
    <source>
        <dbReference type="Proteomes" id="UP001620460"/>
    </source>
</evidence>
<proteinExistence type="predicted"/>
<comment type="caution">
    <text evidence="2">The sequence shown here is derived from an EMBL/GenBank/DDBJ whole genome shotgun (WGS) entry which is preliminary data.</text>
</comment>
<dbReference type="Proteomes" id="UP001620460">
    <property type="component" value="Unassembled WGS sequence"/>
</dbReference>
<feature type="domain" description="Antitoxin Xre/MbcA/ParS-like toxin-binding" evidence="1">
    <location>
        <begin position="42"/>
        <end position="77"/>
    </location>
</feature>
<dbReference type="Pfam" id="PF09722">
    <property type="entry name" value="Xre_MbcA_ParS_C"/>
    <property type="match status" value="1"/>
</dbReference>
<keyword evidence="3" id="KW-1185">Reference proteome</keyword>
<protein>
    <submittedName>
        <fullName evidence="2">DUF2384 domain-containing protein</fullName>
    </submittedName>
</protein>
<name>A0ABW8JRY6_9GAMM</name>
<reference evidence="2 3" key="1">
    <citation type="submission" date="2020-10" db="EMBL/GenBank/DDBJ databases">
        <title>Phylogeny of dyella-like bacteria.</title>
        <authorList>
            <person name="Fu J."/>
        </authorList>
    </citation>
    <scope>NUCLEOTIDE SEQUENCE [LARGE SCALE GENOMIC DNA]</scope>
    <source>
        <strain evidence="2 3">Gsoil3046</strain>
    </source>
</reference>
<dbReference type="RefSeq" id="WP_404631839.1">
    <property type="nucleotide sequence ID" value="NZ_JADIKM010000002.1"/>
</dbReference>
<dbReference type="EMBL" id="JADIKM010000002">
    <property type="protein sequence ID" value="MFK2903886.1"/>
    <property type="molecule type" value="Genomic_DNA"/>
</dbReference>
<accession>A0ABW8JRY6</accession>
<sequence length="100" mass="11056">MPQHRFRSIADELARLTAQREEAMLNAFAALERQDASLAVLLTQHLGDRQRAARWMGMHQRALGGRSAYEALAGEIDRVWDRVLGSDDSDPASPLAARSG</sequence>
<dbReference type="InterPro" id="IPR024467">
    <property type="entry name" value="Xre/MbcA/ParS-like_toxin-bd"/>
</dbReference>
<evidence type="ECO:0000259" key="1">
    <source>
        <dbReference type="Pfam" id="PF09722"/>
    </source>
</evidence>
<evidence type="ECO:0000313" key="2">
    <source>
        <dbReference type="EMBL" id="MFK2903886.1"/>
    </source>
</evidence>
<gene>
    <name evidence="2" type="ORF">ISP17_07915</name>
</gene>